<feature type="signal peptide" evidence="1">
    <location>
        <begin position="1"/>
        <end position="20"/>
    </location>
</feature>
<dbReference type="STRING" id="688867.SAMN05660236_3799"/>
<organism evidence="2 3">
    <name type="scientific">Ohtaekwangia koreensis</name>
    <dbReference type="NCBI Taxonomy" id="688867"/>
    <lineage>
        <taxon>Bacteria</taxon>
        <taxon>Pseudomonadati</taxon>
        <taxon>Bacteroidota</taxon>
        <taxon>Cytophagia</taxon>
        <taxon>Cytophagales</taxon>
        <taxon>Fulvivirgaceae</taxon>
        <taxon>Ohtaekwangia</taxon>
    </lineage>
</organism>
<protein>
    <recommendedName>
        <fullName evidence="4">DUF4252 domain-containing protein</fullName>
    </recommendedName>
</protein>
<reference evidence="2 3" key="1">
    <citation type="submission" date="2017-02" db="EMBL/GenBank/DDBJ databases">
        <authorList>
            <person name="Peterson S.W."/>
        </authorList>
    </citation>
    <scope>NUCLEOTIDE SEQUENCE [LARGE SCALE GENOMIC DNA]</scope>
    <source>
        <strain evidence="2 3">DSM 25262</strain>
    </source>
</reference>
<dbReference type="Pfam" id="PF14060">
    <property type="entry name" value="DUF4252"/>
    <property type="match status" value="1"/>
</dbReference>
<dbReference type="Proteomes" id="UP000190961">
    <property type="component" value="Unassembled WGS sequence"/>
</dbReference>
<dbReference type="AlphaFoldDB" id="A0A1T5LRT3"/>
<evidence type="ECO:0000256" key="1">
    <source>
        <dbReference type="SAM" id="SignalP"/>
    </source>
</evidence>
<dbReference type="OrthoDB" id="979601at2"/>
<evidence type="ECO:0000313" key="3">
    <source>
        <dbReference type="Proteomes" id="UP000190961"/>
    </source>
</evidence>
<evidence type="ECO:0000313" key="2">
    <source>
        <dbReference type="EMBL" id="SKC78716.1"/>
    </source>
</evidence>
<dbReference type="EMBL" id="FUZU01000002">
    <property type="protein sequence ID" value="SKC78716.1"/>
    <property type="molecule type" value="Genomic_DNA"/>
</dbReference>
<name>A0A1T5LRT3_9BACT</name>
<sequence>MRYILILLMAATLQSAYAQSATTEALQKKYSDSRAFYFYNNTLRMLNQTEDKDFDALIKDIEKMKFLMIDKRKDFAATDYKKIITNYKSESFEEMMSSRHQGKNFDIFVKEKDGDTKGMLVLINDSTSLFVLDIVGKIAMDKVTKLYSTIGESSEFGKRIQDFTRKSEK</sequence>
<keyword evidence="3" id="KW-1185">Reference proteome</keyword>
<evidence type="ECO:0008006" key="4">
    <source>
        <dbReference type="Google" id="ProtNLM"/>
    </source>
</evidence>
<accession>A0A1T5LRT3</accession>
<dbReference type="RefSeq" id="WP_079688305.1">
    <property type="nucleotide sequence ID" value="NZ_FUZU01000002.1"/>
</dbReference>
<feature type="chain" id="PRO_5012527221" description="DUF4252 domain-containing protein" evidence="1">
    <location>
        <begin position="21"/>
        <end position="169"/>
    </location>
</feature>
<keyword evidence="1" id="KW-0732">Signal</keyword>
<dbReference type="InterPro" id="IPR025348">
    <property type="entry name" value="DUF4252"/>
</dbReference>
<gene>
    <name evidence="2" type="ORF">SAMN05660236_3799</name>
</gene>
<proteinExistence type="predicted"/>